<evidence type="ECO:0000313" key="2">
    <source>
        <dbReference type="EMBL" id="MDR5652374.1"/>
    </source>
</evidence>
<feature type="chain" id="PRO_5047375262" evidence="1">
    <location>
        <begin position="26"/>
        <end position="99"/>
    </location>
</feature>
<dbReference type="RefSeq" id="WP_310456624.1">
    <property type="nucleotide sequence ID" value="NZ_JAVKPH010000006.1"/>
</dbReference>
<dbReference type="EMBL" id="JAVKPH010000006">
    <property type="protein sequence ID" value="MDR5652374.1"/>
    <property type="molecule type" value="Genomic_DNA"/>
</dbReference>
<protein>
    <submittedName>
        <fullName evidence="2">Uncharacterized protein</fullName>
    </submittedName>
</protein>
<comment type="caution">
    <text evidence="2">The sequence shown here is derived from an EMBL/GenBank/DDBJ whole genome shotgun (WGS) entry which is preliminary data.</text>
</comment>
<evidence type="ECO:0000313" key="3">
    <source>
        <dbReference type="Proteomes" id="UP001247754"/>
    </source>
</evidence>
<reference evidence="2 3" key="1">
    <citation type="submission" date="2023-09" db="EMBL/GenBank/DDBJ databases">
        <title>Xinfangfangia sedmenti sp. nov., isolated the sedment.</title>
        <authorList>
            <person name="Xu L."/>
        </authorList>
    </citation>
    <scope>NUCLEOTIDE SEQUENCE [LARGE SCALE GENOMIC DNA]</scope>
    <source>
        <strain evidence="2 3">LG-4</strain>
    </source>
</reference>
<feature type="signal peptide" evidence="1">
    <location>
        <begin position="1"/>
        <end position="25"/>
    </location>
</feature>
<accession>A0ABU1F7F0</accession>
<sequence length="99" mass="10505">MRHRFLAALLSALLAALPAAAPAQAACYADYKAKRDGPLRLHYGVIELPAAACDPAAAAPVIAARIRADGWVLLNVMSVFGPEGLNQRKASAGPYFLRY</sequence>
<evidence type="ECO:0000256" key="1">
    <source>
        <dbReference type="SAM" id="SignalP"/>
    </source>
</evidence>
<gene>
    <name evidence="2" type="ORF">RGD00_07155</name>
</gene>
<organism evidence="2 3">
    <name type="scientific">Ruixingdingia sedimenti</name>
    <dbReference type="NCBI Taxonomy" id="3073604"/>
    <lineage>
        <taxon>Bacteria</taxon>
        <taxon>Pseudomonadati</taxon>
        <taxon>Pseudomonadota</taxon>
        <taxon>Alphaproteobacteria</taxon>
        <taxon>Rhodobacterales</taxon>
        <taxon>Paracoccaceae</taxon>
        <taxon>Ruixingdingia</taxon>
    </lineage>
</organism>
<proteinExistence type="predicted"/>
<dbReference type="Proteomes" id="UP001247754">
    <property type="component" value="Unassembled WGS sequence"/>
</dbReference>
<keyword evidence="1" id="KW-0732">Signal</keyword>
<name>A0ABU1F7F0_9RHOB</name>
<keyword evidence="3" id="KW-1185">Reference proteome</keyword>